<dbReference type="InterPro" id="IPR025334">
    <property type="entry name" value="DUF4240"/>
</dbReference>
<keyword evidence="3" id="KW-1185">Reference proteome</keyword>
<proteinExistence type="predicted"/>
<evidence type="ECO:0000313" key="2">
    <source>
        <dbReference type="EMBL" id="PJI86048.1"/>
    </source>
</evidence>
<reference evidence="2 3" key="1">
    <citation type="submission" date="2017-11" db="EMBL/GenBank/DDBJ databases">
        <title>Genomic Encyclopedia of Archaeal and Bacterial Type Strains, Phase II (KMG-II): From Individual Species to Whole Genera.</title>
        <authorList>
            <person name="Goeker M."/>
        </authorList>
    </citation>
    <scope>NUCLEOTIDE SEQUENCE [LARGE SCALE GENOMIC DNA]</scope>
    <source>
        <strain evidence="2 3">DSM 29128</strain>
    </source>
</reference>
<dbReference type="OrthoDB" id="6200718at2"/>
<dbReference type="Pfam" id="PF14024">
    <property type="entry name" value="DUF4240"/>
    <property type="match status" value="1"/>
</dbReference>
<dbReference type="EMBL" id="PGTY01000002">
    <property type="protein sequence ID" value="PJI86048.1"/>
    <property type="molecule type" value="Genomic_DNA"/>
</dbReference>
<accession>A0A2M8W565</accession>
<name>A0A2M8W565_9RHOB</name>
<comment type="caution">
    <text evidence="2">The sequence shown here is derived from an EMBL/GenBank/DDBJ whole genome shotgun (WGS) entry which is preliminary data.</text>
</comment>
<protein>
    <submittedName>
        <fullName evidence="2">Uncharacterized protein DUF4240</fullName>
    </submittedName>
</protein>
<evidence type="ECO:0000313" key="3">
    <source>
        <dbReference type="Proteomes" id="UP000228531"/>
    </source>
</evidence>
<sequence>MLSKEITELLQIEYLGLFEDNHQCMQVLALKRDSGDADTPRELTQGHIFDLSPDLFIWVTQQHINNNTAYLVAKDVMSNISTAGLSGSYGEIVDMLAAAGHEHRAAQIWRADVASHIDVFREFLRARKAVDRYNGLSEAQRKKATPDRFQKEMAEDFSSKKQIALDAVHAFERWASRYGVATLHSAQIELWKEEIQSEKKPKLPAPDKSPMSEELFWEIIARAQRESESETALKIEDHLVTYSGKAIRDAGKMLQSCLAAAHREDIWALAYLVCDGCSDDAFEDFRCWMVLRGQAMFEDIIKAPDLFDPKRADGASFAAAGSVMSAFENAYLSRTGKPLILPKGKRPLLKPDQEKFVDLLPTLSAKLGRV</sequence>
<dbReference type="AlphaFoldDB" id="A0A2M8W565"/>
<feature type="domain" description="DUF4240" evidence="1">
    <location>
        <begin position="211"/>
        <end position="331"/>
    </location>
</feature>
<evidence type="ECO:0000259" key="1">
    <source>
        <dbReference type="Pfam" id="PF14024"/>
    </source>
</evidence>
<dbReference type="RefSeq" id="WP_100368379.1">
    <property type="nucleotide sequence ID" value="NZ_PGTY01000002.1"/>
</dbReference>
<gene>
    <name evidence="2" type="ORF">BC777_2405</name>
</gene>
<dbReference type="Proteomes" id="UP000228531">
    <property type="component" value="Unassembled WGS sequence"/>
</dbReference>
<organism evidence="2 3">
    <name type="scientific">Yoonia maricola</name>
    <dbReference type="NCBI Taxonomy" id="420999"/>
    <lineage>
        <taxon>Bacteria</taxon>
        <taxon>Pseudomonadati</taxon>
        <taxon>Pseudomonadota</taxon>
        <taxon>Alphaproteobacteria</taxon>
        <taxon>Rhodobacterales</taxon>
        <taxon>Paracoccaceae</taxon>
        <taxon>Yoonia</taxon>
    </lineage>
</organism>